<sequence length="316" mass="35504">MPSHLRECNGGRVRGRAPPTGALRLTSLLWICQVLILSLAWIELVLIGQLLTAFGEESLSPSLLVIPFYFVGNRLDFPTSFLHHLHCRQCTTGYLASLWVEKGEAALDELPPIVCEYADVFPKDLLGLPPIRDIEFGNELAPSTMPIFVPACRMAPEELKELETNIEDLLNKGFIRPSALPWGAPVIFARKKDGSLHLCIVYRKLNRVTIKNKELGYAVFCDASHNGLGCVLMQEGNVVVYASCQLKPHEKNYPTHDLELAAAVVFALKSWRHYLYGEKFEVFSDHKSLKPTLWADALSRKPHSTTASLAIHRQYW</sequence>
<dbReference type="Gene3D" id="3.10.20.370">
    <property type="match status" value="1"/>
</dbReference>
<dbReference type="PANTHER" id="PTHR37984:SF5">
    <property type="entry name" value="PROTEIN NYNRIN-LIKE"/>
    <property type="match status" value="1"/>
</dbReference>
<dbReference type="FunFam" id="3.10.20.370:FF:000001">
    <property type="entry name" value="Retrovirus-related Pol polyprotein from transposon 17.6-like protein"/>
    <property type="match status" value="1"/>
</dbReference>
<evidence type="ECO:0000256" key="4">
    <source>
        <dbReference type="ARBA" id="ARBA00022759"/>
    </source>
</evidence>
<evidence type="ECO:0000256" key="5">
    <source>
        <dbReference type="ARBA" id="ARBA00022801"/>
    </source>
</evidence>
<dbReference type="Pfam" id="PF17917">
    <property type="entry name" value="RT_RNaseH"/>
    <property type="match status" value="1"/>
</dbReference>
<dbReference type="CDD" id="cd09274">
    <property type="entry name" value="RNase_HI_RT_Ty3"/>
    <property type="match status" value="1"/>
</dbReference>
<keyword evidence="7" id="KW-0472">Membrane</keyword>
<keyword evidence="3" id="KW-0540">Nuclease</keyword>
<dbReference type="InterPro" id="IPR043502">
    <property type="entry name" value="DNA/RNA_pol_sf"/>
</dbReference>
<dbReference type="Proteomes" id="UP000585474">
    <property type="component" value="Unassembled WGS sequence"/>
</dbReference>
<keyword evidence="10" id="KW-1185">Reference proteome</keyword>
<dbReference type="SUPFAM" id="SSF56672">
    <property type="entry name" value="DNA/RNA polymerases"/>
    <property type="match status" value="2"/>
</dbReference>
<reference evidence="9 10" key="1">
    <citation type="submission" date="2019-07" db="EMBL/GenBank/DDBJ databases">
        <title>De Novo Assembly of kiwifruit Actinidia rufa.</title>
        <authorList>
            <person name="Sugita-Konishi S."/>
            <person name="Sato K."/>
            <person name="Mori E."/>
            <person name="Abe Y."/>
            <person name="Kisaki G."/>
            <person name="Hamano K."/>
            <person name="Suezawa K."/>
            <person name="Otani M."/>
            <person name="Fukuda T."/>
            <person name="Manabe T."/>
            <person name="Gomi K."/>
            <person name="Tabuchi M."/>
            <person name="Akimitsu K."/>
            <person name="Kataoka I."/>
        </authorList>
    </citation>
    <scope>NUCLEOTIDE SEQUENCE [LARGE SCALE GENOMIC DNA]</scope>
    <source>
        <strain evidence="10">cv. Fuchu</strain>
    </source>
</reference>
<dbReference type="OrthoDB" id="111931at2759"/>
<dbReference type="GO" id="GO:0016787">
    <property type="term" value="F:hydrolase activity"/>
    <property type="evidence" value="ECO:0007669"/>
    <property type="project" value="UniProtKB-KW"/>
</dbReference>
<evidence type="ECO:0000256" key="2">
    <source>
        <dbReference type="ARBA" id="ARBA00022695"/>
    </source>
</evidence>
<evidence type="ECO:0000313" key="10">
    <source>
        <dbReference type="Proteomes" id="UP000585474"/>
    </source>
</evidence>
<evidence type="ECO:0000256" key="1">
    <source>
        <dbReference type="ARBA" id="ARBA00022679"/>
    </source>
</evidence>
<dbReference type="EMBL" id="BJWL01000026">
    <property type="protein sequence ID" value="GFZ16736.1"/>
    <property type="molecule type" value="Genomic_DNA"/>
</dbReference>
<feature type="domain" description="Reverse transcriptase RNase H-like" evidence="8">
    <location>
        <begin position="217"/>
        <end position="293"/>
    </location>
</feature>
<dbReference type="AlphaFoldDB" id="A0A7J0H0Y2"/>
<dbReference type="GO" id="GO:0003964">
    <property type="term" value="F:RNA-directed DNA polymerase activity"/>
    <property type="evidence" value="ECO:0007669"/>
    <property type="project" value="UniProtKB-KW"/>
</dbReference>
<evidence type="ECO:0000259" key="8">
    <source>
        <dbReference type="Pfam" id="PF17917"/>
    </source>
</evidence>
<feature type="transmembrane region" description="Helical" evidence="7">
    <location>
        <begin position="21"/>
        <end position="42"/>
    </location>
</feature>
<dbReference type="GO" id="GO:0004519">
    <property type="term" value="F:endonuclease activity"/>
    <property type="evidence" value="ECO:0007669"/>
    <property type="project" value="UniProtKB-KW"/>
</dbReference>
<dbReference type="InterPro" id="IPR050951">
    <property type="entry name" value="Retrovirus_Pol_polyprotein"/>
</dbReference>
<dbReference type="InterPro" id="IPR041373">
    <property type="entry name" value="RT_RNaseH"/>
</dbReference>
<proteinExistence type="predicted"/>
<evidence type="ECO:0000256" key="7">
    <source>
        <dbReference type="SAM" id="Phobius"/>
    </source>
</evidence>
<evidence type="ECO:0000256" key="3">
    <source>
        <dbReference type="ARBA" id="ARBA00022722"/>
    </source>
</evidence>
<keyword evidence="7" id="KW-1133">Transmembrane helix</keyword>
<keyword evidence="7" id="KW-0812">Transmembrane</keyword>
<comment type="caution">
    <text evidence="9">The sequence shown here is derived from an EMBL/GenBank/DDBJ whole genome shotgun (WGS) entry which is preliminary data.</text>
</comment>
<organism evidence="9 10">
    <name type="scientific">Actinidia rufa</name>
    <dbReference type="NCBI Taxonomy" id="165716"/>
    <lineage>
        <taxon>Eukaryota</taxon>
        <taxon>Viridiplantae</taxon>
        <taxon>Streptophyta</taxon>
        <taxon>Embryophyta</taxon>
        <taxon>Tracheophyta</taxon>
        <taxon>Spermatophyta</taxon>
        <taxon>Magnoliopsida</taxon>
        <taxon>eudicotyledons</taxon>
        <taxon>Gunneridae</taxon>
        <taxon>Pentapetalae</taxon>
        <taxon>asterids</taxon>
        <taxon>Ericales</taxon>
        <taxon>Actinidiaceae</taxon>
        <taxon>Actinidia</taxon>
    </lineage>
</organism>
<keyword evidence="1" id="KW-0808">Transferase</keyword>
<accession>A0A7J0H0Y2</accession>
<dbReference type="PANTHER" id="PTHR37984">
    <property type="entry name" value="PROTEIN CBG26694"/>
    <property type="match status" value="1"/>
</dbReference>
<keyword evidence="6" id="KW-0695">RNA-directed DNA polymerase</keyword>
<protein>
    <recommendedName>
        <fullName evidence="8">Reverse transcriptase RNase H-like domain-containing protein</fullName>
    </recommendedName>
</protein>
<name>A0A7J0H0Y2_9ERIC</name>
<keyword evidence="5" id="KW-0378">Hydrolase</keyword>
<dbReference type="Gene3D" id="3.10.10.10">
    <property type="entry name" value="HIV Type 1 Reverse Transcriptase, subunit A, domain 1"/>
    <property type="match status" value="1"/>
</dbReference>
<keyword evidence="2" id="KW-0548">Nucleotidyltransferase</keyword>
<evidence type="ECO:0000256" key="6">
    <source>
        <dbReference type="ARBA" id="ARBA00022918"/>
    </source>
</evidence>
<gene>
    <name evidence="9" type="ORF">Acr_26g0000060</name>
</gene>
<evidence type="ECO:0000313" key="9">
    <source>
        <dbReference type="EMBL" id="GFZ16736.1"/>
    </source>
</evidence>
<keyword evidence="4" id="KW-0255">Endonuclease</keyword>